<dbReference type="Pfam" id="PF22691">
    <property type="entry name" value="Thiolase_C_1"/>
    <property type="match status" value="1"/>
</dbReference>
<feature type="domain" description="Thiolase C-terminal" evidence="1">
    <location>
        <begin position="239"/>
        <end position="368"/>
    </location>
</feature>
<dbReference type="Gene3D" id="3.40.47.10">
    <property type="match status" value="1"/>
</dbReference>
<comment type="caution">
    <text evidence="2">The sequence shown here is derived from an EMBL/GenBank/DDBJ whole genome shotgun (WGS) entry which is preliminary data.</text>
</comment>
<dbReference type="AlphaFoldDB" id="A0A5M3WDQ2"/>
<proteinExistence type="predicted"/>
<organism evidence="2 3">
    <name type="scientific">Acrocarpospora macrocephala</name>
    <dbReference type="NCBI Taxonomy" id="150177"/>
    <lineage>
        <taxon>Bacteria</taxon>
        <taxon>Bacillati</taxon>
        <taxon>Actinomycetota</taxon>
        <taxon>Actinomycetes</taxon>
        <taxon>Streptosporangiales</taxon>
        <taxon>Streptosporangiaceae</taxon>
        <taxon>Acrocarpospora</taxon>
    </lineage>
</organism>
<dbReference type="PANTHER" id="PTHR42870:SF1">
    <property type="entry name" value="NON-SPECIFIC LIPID-TRANSFER PROTEIN-LIKE 2"/>
    <property type="match status" value="1"/>
</dbReference>
<dbReference type="RefSeq" id="WP_155352909.1">
    <property type="nucleotide sequence ID" value="NZ_BAAAHL010000077.1"/>
</dbReference>
<dbReference type="SUPFAM" id="SSF53901">
    <property type="entry name" value="Thiolase-like"/>
    <property type="match status" value="2"/>
</dbReference>
<reference evidence="2 3" key="1">
    <citation type="submission" date="2019-10" db="EMBL/GenBank/DDBJ databases">
        <title>Whole genome shotgun sequence of Acrocarpospora macrocephala NBRC 16266.</title>
        <authorList>
            <person name="Ichikawa N."/>
            <person name="Kimura A."/>
            <person name="Kitahashi Y."/>
            <person name="Komaki H."/>
            <person name="Oguchi A."/>
        </authorList>
    </citation>
    <scope>NUCLEOTIDE SEQUENCE [LARGE SCALE GENOMIC DNA]</scope>
    <source>
        <strain evidence="2 3">NBRC 16266</strain>
    </source>
</reference>
<evidence type="ECO:0000313" key="2">
    <source>
        <dbReference type="EMBL" id="GES07197.1"/>
    </source>
</evidence>
<dbReference type="Proteomes" id="UP000331127">
    <property type="component" value="Unassembled WGS sequence"/>
</dbReference>
<dbReference type="EMBL" id="BLAE01000005">
    <property type="protein sequence ID" value="GES07197.1"/>
    <property type="molecule type" value="Genomic_DNA"/>
</dbReference>
<accession>A0A5M3WDQ2</accession>
<evidence type="ECO:0000313" key="3">
    <source>
        <dbReference type="Proteomes" id="UP000331127"/>
    </source>
</evidence>
<gene>
    <name evidence="2" type="ORF">Amac_007920</name>
</gene>
<dbReference type="InterPro" id="IPR055140">
    <property type="entry name" value="Thiolase_C_2"/>
</dbReference>
<evidence type="ECO:0000259" key="1">
    <source>
        <dbReference type="Pfam" id="PF22691"/>
    </source>
</evidence>
<name>A0A5M3WDQ2_9ACTN</name>
<dbReference type="InterPro" id="IPR002155">
    <property type="entry name" value="Thiolase"/>
</dbReference>
<dbReference type="PANTHER" id="PTHR42870">
    <property type="entry name" value="ACETYL-COA C-ACETYLTRANSFERASE"/>
    <property type="match status" value="1"/>
</dbReference>
<sequence length="374" mass="39106">MSYAPRPVAVVNSAQTLFKPSWADRQHVDLISEAVTGVLKGTGLRIDDVDFVIDSGSDFLDGRSISNCGFLGAMGAHHKEESRVEEDGLWALSYAMNKIASGSASVGLVVAYAKPSELDARSFWCTLLEPFTQRPVGLDHLSAAGLYAHRYLTAAGLKPKDLEVVARHAWEAAVRNPNVDLDEVPSAEPFWHERVASPLHGSDFARPVDGAVAVLLAAADVADQITTRPVRLTGHGSAIDQHFLAAREADALPACAAAARMALGTARATAFDIAEVSATSTVGELMVLEALGLAPRHKALDLYDGGGATAVNPSGGALPADPIMATGLARFHEAAARLAGRSGFAAGEARTALVHGTGGFAMQNHCVVTMEVAA</sequence>
<protein>
    <recommendedName>
        <fullName evidence="1">Thiolase C-terminal domain-containing protein</fullName>
    </recommendedName>
</protein>
<dbReference type="InterPro" id="IPR016039">
    <property type="entry name" value="Thiolase-like"/>
</dbReference>
<keyword evidence="3" id="KW-1185">Reference proteome</keyword>
<dbReference type="GO" id="GO:0016747">
    <property type="term" value="F:acyltransferase activity, transferring groups other than amino-acyl groups"/>
    <property type="evidence" value="ECO:0007669"/>
    <property type="project" value="InterPro"/>
</dbReference>
<dbReference type="OrthoDB" id="9785768at2"/>
<dbReference type="PIRSF" id="PIRSF000429">
    <property type="entry name" value="Ac-CoA_Ac_transf"/>
    <property type="match status" value="1"/>
</dbReference>